<accession>A0ABY8S7F3</accession>
<name>A0ABY8S7F3_9GAMM</name>
<dbReference type="PROSITE" id="PS50977">
    <property type="entry name" value="HTH_TETR_2"/>
    <property type="match status" value="1"/>
</dbReference>
<dbReference type="PANTHER" id="PTHR43479:SF11">
    <property type="entry name" value="ACREF_ENVCD OPERON REPRESSOR-RELATED"/>
    <property type="match status" value="1"/>
</dbReference>
<dbReference type="SUPFAM" id="SSF46689">
    <property type="entry name" value="Homeodomain-like"/>
    <property type="match status" value="1"/>
</dbReference>
<dbReference type="RefSeq" id="WP_283267844.1">
    <property type="nucleotide sequence ID" value="NZ_CP125669.1"/>
</dbReference>
<dbReference type="InterPro" id="IPR001647">
    <property type="entry name" value="HTH_TetR"/>
</dbReference>
<dbReference type="Pfam" id="PF00440">
    <property type="entry name" value="TetR_N"/>
    <property type="match status" value="1"/>
</dbReference>
<dbReference type="PANTHER" id="PTHR43479">
    <property type="entry name" value="ACREF/ENVCD OPERON REPRESSOR-RELATED"/>
    <property type="match status" value="1"/>
</dbReference>
<evidence type="ECO:0000313" key="5">
    <source>
        <dbReference type="Proteomes" id="UP001229836"/>
    </source>
</evidence>
<evidence type="ECO:0000313" key="4">
    <source>
        <dbReference type="EMBL" id="WHP06269.1"/>
    </source>
</evidence>
<keyword evidence="1 2" id="KW-0238">DNA-binding</keyword>
<dbReference type="InterPro" id="IPR009057">
    <property type="entry name" value="Homeodomain-like_sf"/>
</dbReference>
<feature type="DNA-binding region" description="H-T-H motif" evidence="2">
    <location>
        <begin position="42"/>
        <end position="61"/>
    </location>
</feature>
<feature type="domain" description="HTH tetR-type" evidence="3">
    <location>
        <begin position="18"/>
        <end position="79"/>
    </location>
</feature>
<gene>
    <name evidence="4" type="ORF">QLH32_02025</name>
</gene>
<dbReference type="Pfam" id="PF14246">
    <property type="entry name" value="TetR_C_7"/>
    <property type="match status" value="1"/>
</dbReference>
<dbReference type="Gene3D" id="1.10.357.10">
    <property type="entry name" value="Tetracycline Repressor, domain 2"/>
    <property type="match status" value="1"/>
</dbReference>
<dbReference type="Proteomes" id="UP001229836">
    <property type="component" value="Chromosome"/>
</dbReference>
<dbReference type="InterPro" id="IPR039536">
    <property type="entry name" value="TetR_C_Proteobacteria"/>
</dbReference>
<dbReference type="EMBL" id="CP125669">
    <property type="protein sequence ID" value="WHP06269.1"/>
    <property type="molecule type" value="Genomic_DNA"/>
</dbReference>
<dbReference type="Gene3D" id="1.10.10.60">
    <property type="entry name" value="Homeodomain-like"/>
    <property type="match status" value="1"/>
</dbReference>
<evidence type="ECO:0000256" key="1">
    <source>
        <dbReference type="ARBA" id="ARBA00023125"/>
    </source>
</evidence>
<proteinExistence type="predicted"/>
<reference evidence="4 5" key="1">
    <citation type="submission" date="2023-05" db="EMBL/GenBank/DDBJ databases">
        <title>The complete genome of Acinetobacter sp. nov KCTC 92772.</title>
        <authorList>
            <person name="Zhou G."/>
        </authorList>
    </citation>
    <scope>NUCLEOTIDE SEQUENCE [LARGE SCALE GENOMIC DNA]</scope>
    <source>
        <strain evidence="4 5">KCTC 92772</strain>
    </source>
</reference>
<dbReference type="InterPro" id="IPR050624">
    <property type="entry name" value="HTH-type_Tx_Regulator"/>
</dbReference>
<keyword evidence="5" id="KW-1185">Reference proteome</keyword>
<organism evidence="4 5">
    <name type="scientific">Acinetobacter corruptisaponis</name>
    <dbReference type="NCBI Taxonomy" id="3045147"/>
    <lineage>
        <taxon>Bacteria</taxon>
        <taxon>Pseudomonadati</taxon>
        <taxon>Pseudomonadota</taxon>
        <taxon>Gammaproteobacteria</taxon>
        <taxon>Moraxellales</taxon>
        <taxon>Moraxellaceae</taxon>
        <taxon>Acinetobacter</taxon>
    </lineage>
</organism>
<evidence type="ECO:0000256" key="2">
    <source>
        <dbReference type="PROSITE-ProRule" id="PRU00335"/>
    </source>
</evidence>
<evidence type="ECO:0000259" key="3">
    <source>
        <dbReference type="PROSITE" id="PS50977"/>
    </source>
</evidence>
<protein>
    <submittedName>
        <fullName evidence="4">TetR/AcrR family transcriptional regulator</fullName>
    </submittedName>
</protein>
<sequence>MTDICYPSCEQPQTRRGQERRLALLICATDLFLERGYDAVSLDDIVNHAGGSKTSSIYKYFGNKEGLFTAICDYRREVFFKGVCVPYIPEKIDLKNYLNQTLIRFYQHIIQPENIAFMRMFTEQSQKDMQLAHYFYDQCALNIQNTIAFALEHAHQNQSIFCSNPQFSATMYFGILRDVEWRILMGLNMPANDTEIFDYIYYSVDLFLKAHQNLGPVATL</sequence>